<protein>
    <submittedName>
        <fullName evidence="1">Uncharacterized protein</fullName>
    </submittedName>
</protein>
<evidence type="ECO:0000313" key="2">
    <source>
        <dbReference type="Proteomes" id="UP000015105"/>
    </source>
</evidence>
<reference evidence="1" key="4">
    <citation type="submission" date="2019-03" db="UniProtKB">
        <authorList>
            <consortium name="EnsemblPlants"/>
        </authorList>
    </citation>
    <scope>IDENTIFICATION</scope>
</reference>
<evidence type="ECO:0000313" key="1">
    <source>
        <dbReference type="EnsemblPlants" id="AET4Gv20407200.2"/>
    </source>
</evidence>
<reference evidence="1" key="3">
    <citation type="journal article" date="2017" name="Nature">
        <title>Genome sequence of the progenitor of the wheat D genome Aegilops tauschii.</title>
        <authorList>
            <person name="Luo M.C."/>
            <person name="Gu Y.Q."/>
            <person name="Puiu D."/>
            <person name="Wang H."/>
            <person name="Twardziok S.O."/>
            <person name="Deal K.R."/>
            <person name="Huo N."/>
            <person name="Zhu T."/>
            <person name="Wang L."/>
            <person name="Wang Y."/>
            <person name="McGuire P.E."/>
            <person name="Liu S."/>
            <person name="Long H."/>
            <person name="Ramasamy R.K."/>
            <person name="Rodriguez J.C."/>
            <person name="Van S.L."/>
            <person name="Yuan L."/>
            <person name="Wang Z."/>
            <person name="Xia Z."/>
            <person name="Xiao L."/>
            <person name="Anderson O.D."/>
            <person name="Ouyang S."/>
            <person name="Liang Y."/>
            <person name="Zimin A.V."/>
            <person name="Pertea G."/>
            <person name="Qi P."/>
            <person name="Bennetzen J.L."/>
            <person name="Dai X."/>
            <person name="Dawson M.W."/>
            <person name="Muller H.G."/>
            <person name="Kugler K."/>
            <person name="Rivarola-Duarte L."/>
            <person name="Spannagl M."/>
            <person name="Mayer K.F.X."/>
            <person name="Lu F.H."/>
            <person name="Bevan M.W."/>
            <person name="Leroy P."/>
            <person name="Li P."/>
            <person name="You F.M."/>
            <person name="Sun Q."/>
            <person name="Liu Z."/>
            <person name="Lyons E."/>
            <person name="Wicker T."/>
            <person name="Salzberg S.L."/>
            <person name="Devos K.M."/>
            <person name="Dvorak J."/>
        </authorList>
    </citation>
    <scope>NUCLEOTIDE SEQUENCE [LARGE SCALE GENOMIC DNA]</scope>
    <source>
        <strain evidence="1">cv. AL8/78</strain>
    </source>
</reference>
<dbReference type="AlphaFoldDB" id="A0A453I1F8"/>
<dbReference type="EnsemblPlants" id="AET4Gv20407200.2">
    <property type="protein sequence ID" value="AET4Gv20407200.2"/>
    <property type="gene ID" value="AET4Gv20407200"/>
</dbReference>
<name>A0A453I1F8_AEGTS</name>
<reference evidence="1" key="5">
    <citation type="journal article" date="2021" name="G3 (Bethesda)">
        <title>Aegilops tauschii genome assembly Aet v5.0 features greater sequence contiguity and improved annotation.</title>
        <authorList>
            <person name="Wang L."/>
            <person name="Zhu T."/>
            <person name="Rodriguez J.C."/>
            <person name="Deal K.R."/>
            <person name="Dubcovsky J."/>
            <person name="McGuire P.E."/>
            <person name="Lux T."/>
            <person name="Spannagl M."/>
            <person name="Mayer K.F.X."/>
            <person name="Baldrich P."/>
            <person name="Meyers B.C."/>
            <person name="Huo N."/>
            <person name="Gu Y.Q."/>
            <person name="Zhou H."/>
            <person name="Devos K.M."/>
            <person name="Bennetzen J.L."/>
            <person name="Unver T."/>
            <person name="Budak H."/>
            <person name="Gulick P.J."/>
            <person name="Galiba G."/>
            <person name="Kalapos B."/>
            <person name="Nelson D.R."/>
            <person name="Li P."/>
            <person name="You F.M."/>
            <person name="Luo M.C."/>
            <person name="Dvorak J."/>
        </authorList>
    </citation>
    <scope>NUCLEOTIDE SEQUENCE [LARGE SCALE GENOMIC DNA]</scope>
    <source>
        <strain evidence="1">cv. AL8/78</strain>
    </source>
</reference>
<reference evidence="2" key="1">
    <citation type="journal article" date="2014" name="Science">
        <title>Ancient hybridizations among the ancestral genomes of bread wheat.</title>
        <authorList>
            <consortium name="International Wheat Genome Sequencing Consortium,"/>
            <person name="Marcussen T."/>
            <person name="Sandve S.R."/>
            <person name="Heier L."/>
            <person name="Spannagl M."/>
            <person name="Pfeifer M."/>
            <person name="Jakobsen K.S."/>
            <person name="Wulff B.B."/>
            <person name="Steuernagel B."/>
            <person name="Mayer K.F."/>
            <person name="Olsen O.A."/>
        </authorList>
    </citation>
    <scope>NUCLEOTIDE SEQUENCE [LARGE SCALE GENOMIC DNA]</scope>
    <source>
        <strain evidence="2">cv. AL8/78</strain>
    </source>
</reference>
<proteinExistence type="predicted"/>
<reference evidence="2" key="2">
    <citation type="journal article" date="2017" name="Nat. Plants">
        <title>The Aegilops tauschii genome reveals multiple impacts of transposons.</title>
        <authorList>
            <person name="Zhao G."/>
            <person name="Zou C."/>
            <person name="Li K."/>
            <person name="Wang K."/>
            <person name="Li T."/>
            <person name="Gao L."/>
            <person name="Zhang X."/>
            <person name="Wang H."/>
            <person name="Yang Z."/>
            <person name="Liu X."/>
            <person name="Jiang W."/>
            <person name="Mao L."/>
            <person name="Kong X."/>
            <person name="Jiao Y."/>
            <person name="Jia J."/>
        </authorList>
    </citation>
    <scope>NUCLEOTIDE SEQUENCE [LARGE SCALE GENOMIC DNA]</scope>
    <source>
        <strain evidence="2">cv. AL8/78</strain>
    </source>
</reference>
<accession>A0A453I1F8</accession>
<keyword evidence="2" id="KW-1185">Reference proteome</keyword>
<organism evidence="1 2">
    <name type="scientific">Aegilops tauschii subsp. strangulata</name>
    <name type="common">Goatgrass</name>
    <dbReference type="NCBI Taxonomy" id="200361"/>
    <lineage>
        <taxon>Eukaryota</taxon>
        <taxon>Viridiplantae</taxon>
        <taxon>Streptophyta</taxon>
        <taxon>Embryophyta</taxon>
        <taxon>Tracheophyta</taxon>
        <taxon>Spermatophyta</taxon>
        <taxon>Magnoliopsida</taxon>
        <taxon>Liliopsida</taxon>
        <taxon>Poales</taxon>
        <taxon>Poaceae</taxon>
        <taxon>BOP clade</taxon>
        <taxon>Pooideae</taxon>
        <taxon>Triticodae</taxon>
        <taxon>Triticeae</taxon>
        <taxon>Triticinae</taxon>
        <taxon>Aegilops</taxon>
    </lineage>
</organism>
<sequence length="59" mass="6309">VAEIKAECVALASVSFKHVRRHCNVVAHVLAKSSLNSVSPCIFLSGSDCIRKILCNLVA</sequence>
<dbReference type="Gramene" id="AET4Gv20407200.2">
    <property type="protein sequence ID" value="AET4Gv20407200.2"/>
    <property type="gene ID" value="AET4Gv20407200"/>
</dbReference>
<dbReference type="Proteomes" id="UP000015105">
    <property type="component" value="Chromosome 4D"/>
</dbReference>